<dbReference type="AlphaFoldDB" id="A0A3N5C9T1"/>
<protein>
    <submittedName>
        <fullName evidence="2">Uncharacterized protein</fullName>
    </submittedName>
</protein>
<evidence type="ECO:0000313" key="3">
    <source>
        <dbReference type="Proteomes" id="UP000276443"/>
    </source>
</evidence>
<dbReference type="RefSeq" id="WP_124221973.1">
    <property type="nucleotide sequence ID" value="NZ_RKRF01000009.1"/>
</dbReference>
<keyword evidence="3" id="KW-1185">Reference proteome</keyword>
<name>A0A3N5C9T1_9BACI</name>
<comment type="caution">
    <text evidence="2">The sequence shown here is derived from an EMBL/GenBank/DDBJ whole genome shotgun (WGS) entry which is preliminary data.</text>
</comment>
<organism evidence="2 3">
    <name type="scientific">Aquisalibacillus elongatus</name>
    <dbReference type="NCBI Taxonomy" id="485577"/>
    <lineage>
        <taxon>Bacteria</taxon>
        <taxon>Bacillati</taxon>
        <taxon>Bacillota</taxon>
        <taxon>Bacilli</taxon>
        <taxon>Bacillales</taxon>
        <taxon>Bacillaceae</taxon>
        <taxon>Aquisalibacillus</taxon>
    </lineage>
</organism>
<sequence length="98" mass="11088">MKKWGVVMRMNMRNIQWLPMIASIGIGAAAYSMMTGRGGQLQSFLPMITNMMNQQQNKSQTTNQATQTNQQQNQPNPMGPIAQQAQQNQQQQQRPSVH</sequence>
<proteinExistence type="predicted"/>
<dbReference type="Proteomes" id="UP000276443">
    <property type="component" value="Unassembled WGS sequence"/>
</dbReference>
<dbReference type="EMBL" id="RKRF01000009">
    <property type="protein sequence ID" value="RPF53441.1"/>
    <property type="molecule type" value="Genomic_DNA"/>
</dbReference>
<evidence type="ECO:0000313" key="2">
    <source>
        <dbReference type="EMBL" id="RPF53441.1"/>
    </source>
</evidence>
<accession>A0A3N5C9T1</accession>
<evidence type="ECO:0000256" key="1">
    <source>
        <dbReference type="SAM" id="MobiDB-lite"/>
    </source>
</evidence>
<reference evidence="2 3" key="1">
    <citation type="submission" date="2018-11" db="EMBL/GenBank/DDBJ databases">
        <title>Genomic Encyclopedia of Type Strains, Phase IV (KMG-IV): sequencing the most valuable type-strain genomes for metagenomic binning, comparative biology and taxonomic classification.</title>
        <authorList>
            <person name="Goeker M."/>
        </authorList>
    </citation>
    <scope>NUCLEOTIDE SEQUENCE [LARGE SCALE GENOMIC DNA]</scope>
    <source>
        <strain evidence="2 3">DSM 18090</strain>
    </source>
</reference>
<gene>
    <name evidence="2" type="ORF">EDC24_1941</name>
</gene>
<feature type="region of interest" description="Disordered" evidence="1">
    <location>
        <begin position="53"/>
        <end position="98"/>
    </location>
</feature>